<gene>
    <name evidence="1" type="ORF">LCGC14_2173790</name>
</gene>
<name>A0A0F9GK32_9ZZZZ</name>
<feature type="non-terminal residue" evidence="1">
    <location>
        <position position="149"/>
    </location>
</feature>
<organism evidence="1">
    <name type="scientific">marine sediment metagenome</name>
    <dbReference type="NCBI Taxonomy" id="412755"/>
    <lineage>
        <taxon>unclassified sequences</taxon>
        <taxon>metagenomes</taxon>
        <taxon>ecological metagenomes</taxon>
    </lineage>
</organism>
<evidence type="ECO:0008006" key="2">
    <source>
        <dbReference type="Google" id="ProtNLM"/>
    </source>
</evidence>
<proteinExistence type="predicted"/>
<comment type="caution">
    <text evidence="1">The sequence shown here is derived from an EMBL/GenBank/DDBJ whole genome shotgun (WGS) entry which is preliminary data.</text>
</comment>
<protein>
    <recommendedName>
        <fullName evidence="2">Transposase IS4-like domain-containing protein</fullName>
    </recommendedName>
</protein>
<sequence>MHQSCSHGSVGVSGEQSPDSTRELRAFYRLAERLKKAFPHLPILLLLDGLFASGPVMGVCRRNNWEFMIVLQDGSLPQIWQEYEGLKKLLEEEDRFVQAWADRQQKFHWINDIEYSYGVNAIKRQIVHLVVCEESWDEVDPETCKIISK</sequence>
<dbReference type="EMBL" id="LAZR01028122">
    <property type="protein sequence ID" value="KKL63567.1"/>
    <property type="molecule type" value="Genomic_DNA"/>
</dbReference>
<dbReference type="AlphaFoldDB" id="A0A0F9GK32"/>
<reference evidence="1" key="1">
    <citation type="journal article" date="2015" name="Nature">
        <title>Complex archaea that bridge the gap between prokaryotes and eukaryotes.</title>
        <authorList>
            <person name="Spang A."/>
            <person name="Saw J.H."/>
            <person name="Jorgensen S.L."/>
            <person name="Zaremba-Niedzwiedzka K."/>
            <person name="Martijn J."/>
            <person name="Lind A.E."/>
            <person name="van Eijk R."/>
            <person name="Schleper C."/>
            <person name="Guy L."/>
            <person name="Ettema T.J."/>
        </authorList>
    </citation>
    <scope>NUCLEOTIDE SEQUENCE</scope>
</reference>
<accession>A0A0F9GK32</accession>
<evidence type="ECO:0000313" key="1">
    <source>
        <dbReference type="EMBL" id="KKL63567.1"/>
    </source>
</evidence>